<organism evidence="1">
    <name type="scientific">viral metagenome</name>
    <dbReference type="NCBI Taxonomy" id="1070528"/>
    <lineage>
        <taxon>unclassified sequences</taxon>
        <taxon>metagenomes</taxon>
        <taxon>organismal metagenomes</taxon>
    </lineage>
</organism>
<reference evidence="1" key="1">
    <citation type="submission" date="2020-03" db="EMBL/GenBank/DDBJ databases">
        <title>The deep terrestrial virosphere.</title>
        <authorList>
            <person name="Holmfeldt K."/>
            <person name="Nilsson E."/>
            <person name="Simone D."/>
            <person name="Lopez-Fernandez M."/>
            <person name="Wu X."/>
            <person name="de Brujin I."/>
            <person name="Lundin D."/>
            <person name="Andersson A."/>
            <person name="Bertilsson S."/>
            <person name="Dopson M."/>
        </authorList>
    </citation>
    <scope>NUCLEOTIDE SEQUENCE</scope>
    <source>
        <strain evidence="1">MM415B00921</strain>
    </source>
</reference>
<dbReference type="EMBL" id="MT141445">
    <property type="protein sequence ID" value="QJA61561.1"/>
    <property type="molecule type" value="Genomic_DNA"/>
</dbReference>
<name>A0A6M3IX19_9ZZZZ</name>
<accession>A0A6M3IX19</accession>
<sequence>MNGRIAKKLRREALKVKETMFPELKAFINGLSFRDRVKVAWRIMGRRF</sequence>
<protein>
    <submittedName>
        <fullName evidence="1">Uncharacterized protein</fullName>
    </submittedName>
</protein>
<proteinExistence type="predicted"/>
<dbReference type="AlphaFoldDB" id="A0A6M3IX19"/>
<gene>
    <name evidence="1" type="ORF">MM415B00921_0014</name>
</gene>
<evidence type="ECO:0000313" key="1">
    <source>
        <dbReference type="EMBL" id="QJA61561.1"/>
    </source>
</evidence>